<name>A0AAJ1B395_MEDGN</name>
<dbReference type="Proteomes" id="UP001297422">
    <property type="component" value="Unassembled WGS sequence"/>
</dbReference>
<dbReference type="AlphaFoldDB" id="A0AAJ1B395"/>
<comment type="caution">
    <text evidence="1">The sequence shown here is derived from an EMBL/GenBank/DDBJ whole genome shotgun (WGS) entry which is preliminary data.</text>
</comment>
<organism evidence="1 2">
    <name type="scientific">Mediterraneibacter gnavus</name>
    <name type="common">Ruminococcus gnavus</name>
    <dbReference type="NCBI Taxonomy" id="33038"/>
    <lineage>
        <taxon>Bacteria</taxon>
        <taxon>Bacillati</taxon>
        <taxon>Bacillota</taxon>
        <taxon>Clostridia</taxon>
        <taxon>Lachnospirales</taxon>
        <taxon>Lachnospiraceae</taxon>
        <taxon>Mediterraneibacter</taxon>
    </lineage>
</organism>
<protein>
    <submittedName>
        <fullName evidence="1">Uncharacterized protein</fullName>
    </submittedName>
</protein>
<proteinExistence type="predicted"/>
<dbReference type="RefSeq" id="WP_226973506.1">
    <property type="nucleotide sequence ID" value="NZ_JAJBNC010000215.1"/>
</dbReference>
<feature type="non-terminal residue" evidence="1">
    <location>
        <position position="1"/>
    </location>
</feature>
<evidence type="ECO:0000313" key="1">
    <source>
        <dbReference type="EMBL" id="MCB5495947.1"/>
    </source>
</evidence>
<feature type="non-terminal residue" evidence="1">
    <location>
        <position position="99"/>
    </location>
</feature>
<gene>
    <name evidence="1" type="ORF">LIQ10_19890</name>
</gene>
<evidence type="ECO:0000313" key="2">
    <source>
        <dbReference type="Proteomes" id="UP001297422"/>
    </source>
</evidence>
<sequence>DSLNSRVETDSFNAIHAIYLLGGTGHDKALFAKCINEFFASIDNQRYILYNPKRKNKLDCYFAIPDSFAKKKEDAHIFAGYMKPFIGNYQVIYTRNESG</sequence>
<accession>A0AAJ1B395</accession>
<reference evidence="1" key="1">
    <citation type="submission" date="2021-10" db="EMBL/GenBank/DDBJ databases">
        <title>Collection of gut derived symbiotic bacterial strains cultured from healthy donors.</title>
        <authorList>
            <person name="Lin H."/>
            <person name="Littmann E."/>
            <person name="Claire K."/>
            <person name="Pamer E."/>
        </authorList>
    </citation>
    <scope>NUCLEOTIDE SEQUENCE</scope>
    <source>
        <strain evidence="1">MSK.23.4</strain>
    </source>
</reference>
<dbReference type="EMBL" id="JAJBNC010000215">
    <property type="protein sequence ID" value="MCB5495947.1"/>
    <property type="molecule type" value="Genomic_DNA"/>
</dbReference>